<evidence type="ECO:0000313" key="1">
    <source>
        <dbReference type="EMBL" id="EHQ90679.1"/>
    </source>
</evidence>
<dbReference type="Pfam" id="PF13671">
    <property type="entry name" value="AAA_33"/>
    <property type="match status" value="1"/>
</dbReference>
<name>H5XW86_9FIRM</name>
<protein>
    <submittedName>
        <fullName evidence="1">Putative kinase</fullName>
    </submittedName>
</protein>
<dbReference type="eggNOG" id="COG0645">
    <property type="taxonomic scope" value="Bacteria"/>
</dbReference>
<sequence length="184" mass="20830">MGLKNMKQLGTLYFFCGKMGAGKSTKSKQLAIDKHAVLLSEDEWISSLYPNQVTSFEDYLKFSAQIKPLVKKHVQNILSVGTDVVMDFPANTQKLRKWFLDMASEVNASHQVIFLNINNEQCLRQIAQRRSEQPQRAAFDTEAVFIHVTSFFEAPVASEGLNILELNGKAQTSTPLKNCFLRDR</sequence>
<dbReference type="Proteomes" id="UP000005104">
    <property type="component" value="Chromosome"/>
</dbReference>
<dbReference type="EMBL" id="CM001441">
    <property type="protein sequence ID" value="EHQ90679.1"/>
    <property type="molecule type" value="Genomic_DNA"/>
</dbReference>
<accession>H5XW86</accession>
<keyword evidence="1" id="KW-0418">Kinase</keyword>
<dbReference type="Gene3D" id="3.40.50.300">
    <property type="entry name" value="P-loop containing nucleotide triphosphate hydrolases"/>
    <property type="match status" value="1"/>
</dbReference>
<evidence type="ECO:0000313" key="2">
    <source>
        <dbReference type="Proteomes" id="UP000005104"/>
    </source>
</evidence>
<dbReference type="RefSeq" id="WP_007785197.1">
    <property type="nucleotide sequence ID" value="NZ_CM001441.1"/>
</dbReference>
<dbReference type="HOGENOM" id="CLU_105030_3_0_9"/>
<gene>
    <name evidence="1" type="ORF">DesyoDRAFT_3686</name>
</gene>
<reference evidence="1 2" key="1">
    <citation type="submission" date="2011-11" db="EMBL/GenBank/DDBJ databases">
        <title>The Noncontiguous Finished genome of Desulfosporosinus youngiae DSM 17734.</title>
        <authorList>
            <consortium name="US DOE Joint Genome Institute (JGI-PGF)"/>
            <person name="Lucas S."/>
            <person name="Han J."/>
            <person name="Lapidus A."/>
            <person name="Cheng J.-F."/>
            <person name="Goodwin L."/>
            <person name="Pitluck S."/>
            <person name="Peters L."/>
            <person name="Ovchinnikova G."/>
            <person name="Lu M."/>
            <person name="Land M.L."/>
            <person name="Hauser L."/>
            <person name="Pester M."/>
            <person name="Spring S."/>
            <person name="Ollivier B."/>
            <person name="Rattei T."/>
            <person name="Klenk H.-P."/>
            <person name="Wagner M."/>
            <person name="Loy A."/>
            <person name="Woyke T.J."/>
        </authorList>
    </citation>
    <scope>NUCLEOTIDE SEQUENCE [LARGE SCALE GENOMIC DNA]</scope>
    <source>
        <strain evidence="1 2">DSM 17734</strain>
    </source>
</reference>
<dbReference type="GO" id="GO:0016301">
    <property type="term" value="F:kinase activity"/>
    <property type="evidence" value="ECO:0007669"/>
    <property type="project" value="UniProtKB-KW"/>
</dbReference>
<organism evidence="1 2">
    <name type="scientific">Desulfosporosinus youngiae DSM 17734</name>
    <dbReference type="NCBI Taxonomy" id="768710"/>
    <lineage>
        <taxon>Bacteria</taxon>
        <taxon>Bacillati</taxon>
        <taxon>Bacillota</taxon>
        <taxon>Clostridia</taxon>
        <taxon>Eubacteriales</taxon>
        <taxon>Desulfitobacteriaceae</taxon>
        <taxon>Desulfosporosinus</taxon>
    </lineage>
</organism>
<keyword evidence="2" id="KW-1185">Reference proteome</keyword>
<keyword evidence="1" id="KW-0808">Transferase</keyword>
<dbReference type="STRING" id="768710.DesyoDRAFT_3686"/>
<dbReference type="SUPFAM" id="SSF52540">
    <property type="entry name" value="P-loop containing nucleoside triphosphate hydrolases"/>
    <property type="match status" value="1"/>
</dbReference>
<dbReference type="AlphaFoldDB" id="H5XW86"/>
<proteinExistence type="predicted"/>
<dbReference type="InterPro" id="IPR027417">
    <property type="entry name" value="P-loop_NTPase"/>
</dbReference>